<evidence type="ECO:0008006" key="11">
    <source>
        <dbReference type="Google" id="ProtNLM"/>
    </source>
</evidence>
<keyword evidence="3" id="KW-0645">Protease</keyword>
<evidence type="ECO:0000256" key="2">
    <source>
        <dbReference type="ARBA" id="ARBA00011073"/>
    </source>
</evidence>
<reference evidence="9 10" key="1">
    <citation type="submission" date="2020-05" db="EMBL/GenBank/DDBJ databases">
        <authorList>
            <person name="Campoy J."/>
            <person name="Schneeberger K."/>
            <person name="Spophaly S."/>
        </authorList>
    </citation>
    <scope>NUCLEOTIDE SEQUENCE [LARGE SCALE GENOMIC DNA]</scope>
    <source>
        <strain evidence="9">PruArmRojPasFocal</strain>
    </source>
</reference>
<dbReference type="InterPro" id="IPR023828">
    <property type="entry name" value="Peptidase_S8_Ser-AS"/>
</dbReference>
<evidence type="ECO:0000259" key="8">
    <source>
        <dbReference type="Pfam" id="PF17766"/>
    </source>
</evidence>
<keyword evidence="5" id="KW-0378">Hydrolase</keyword>
<dbReference type="Pfam" id="PF00082">
    <property type="entry name" value="Peptidase_S8"/>
    <property type="match status" value="1"/>
</dbReference>
<dbReference type="PROSITE" id="PS00138">
    <property type="entry name" value="SUBTILASE_SER"/>
    <property type="match status" value="1"/>
</dbReference>
<dbReference type="GO" id="GO:0004252">
    <property type="term" value="F:serine-type endopeptidase activity"/>
    <property type="evidence" value="ECO:0007669"/>
    <property type="project" value="InterPro"/>
</dbReference>
<dbReference type="GO" id="GO:0006508">
    <property type="term" value="P:proteolysis"/>
    <property type="evidence" value="ECO:0007669"/>
    <property type="project" value="UniProtKB-KW"/>
</dbReference>
<dbReference type="InterPro" id="IPR045051">
    <property type="entry name" value="SBT"/>
</dbReference>
<accession>A0A6J5TFJ2</accession>
<dbReference type="Gene3D" id="2.60.40.2310">
    <property type="match status" value="1"/>
</dbReference>
<dbReference type="AlphaFoldDB" id="A0A6J5TFJ2"/>
<protein>
    <recommendedName>
        <fullName evidence="11">Subtilisin-like protease fibronectin type-III domain-containing protein</fullName>
    </recommendedName>
</protein>
<dbReference type="InterPro" id="IPR036852">
    <property type="entry name" value="Peptidase_S8/S53_dom_sf"/>
</dbReference>
<dbReference type="Gene3D" id="3.40.50.200">
    <property type="entry name" value="Peptidase S8/S53 domain"/>
    <property type="match status" value="1"/>
</dbReference>
<comment type="subcellular location">
    <subcellularLocation>
        <location evidence="1">Secreted</location>
    </subcellularLocation>
</comment>
<keyword evidence="6" id="KW-0720">Serine protease</keyword>
<evidence type="ECO:0000259" key="7">
    <source>
        <dbReference type="Pfam" id="PF00082"/>
    </source>
</evidence>
<dbReference type="GO" id="GO:0005576">
    <property type="term" value="C:extracellular region"/>
    <property type="evidence" value="ECO:0007669"/>
    <property type="project" value="UniProtKB-SubCell"/>
</dbReference>
<evidence type="ECO:0000313" key="10">
    <source>
        <dbReference type="Proteomes" id="UP000507222"/>
    </source>
</evidence>
<organism evidence="9 10">
    <name type="scientific">Prunus armeniaca</name>
    <name type="common">Apricot</name>
    <name type="synonym">Armeniaca vulgaris</name>
    <dbReference type="NCBI Taxonomy" id="36596"/>
    <lineage>
        <taxon>Eukaryota</taxon>
        <taxon>Viridiplantae</taxon>
        <taxon>Streptophyta</taxon>
        <taxon>Embryophyta</taxon>
        <taxon>Tracheophyta</taxon>
        <taxon>Spermatophyta</taxon>
        <taxon>Magnoliopsida</taxon>
        <taxon>eudicotyledons</taxon>
        <taxon>Gunneridae</taxon>
        <taxon>Pentapetalae</taxon>
        <taxon>rosids</taxon>
        <taxon>fabids</taxon>
        <taxon>Rosales</taxon>
        <taxon>Rosaceae</taxon>
        <taxon>Amygdaloideae</taxon>
        <taxon>Amygdaleae</taxon>
        <taxon>Prunus</taxon>
    </lineage>
</organism>
<dbReference type="Proteomes" id="UP000507222">
    <property type="component" value="Unassembled WGS sequence"/>
</dbReference>
<evidence type="ECO:0000313" key="9">
    <source>
        <dbReference type="EMBL" id="CAB4262202.1"/>
    </source>
</evidence>
<name>A0A6J5TFJ2_PRUAR</name>
<gene>
    <name evidence="9" type="ORF">CURHAP_LOCUS1327</name>
</gene>
<evidence type="ECO:0000256" key="4">
    <source>
        <dbReference type="ARBA" id="ARBA00022729"/>
    </source>
</evidence>
<feature type="domain" description="Subtilisin-like protease fibronectin type-III" evidence="8">
    <location>
        <begin position="162"/>
        <end position="210"/>
    </location>
</feature>
<sequence length="227" mass="24683">MESVMTSNILKPDIIALGSLVLGASIPEEVTAKIGLKPLKSKYNVSGTSIACPHVAGLAALLKAALPEWSITALLSLPLSPLLMFWTIHSPIQPHGNYCKYASPLDMRAGHINPNKALDPGLIYNATVQDYVNLLCSLNHTHRQILNITSSKIYNCSNPSSDFNFPSFFFTYNDTTSVVTKKFQRIVTNVGKGPTTYMVTVTAPLGSVVKSITRDTSVRKEVCDTIL</sequence>
<evidence type="ECO:0000256" key="5">
    <source>
        <dbReference type="ARBA" id="ARBA00022801"/>
    </source>
</evidence>
<comment type="similarity">
    <text evidence="2">Belongs to the peptidase S8 family.</text>
</comment>
<dbReference type="EMBL" id="CAEKDK010000001">
    <property type="protein sequence ID" value="CAB4262202.1"/>
    <property type="molecule type" value="Genomic_DNA"/>
</dbReference>
<dbReference type="InterPro" id="IPR000209">
    <property type="entry name" value="Peptidase_S8/S53_dom"/>
</dbReference>
<evidence type="ECO:0000256" key="3">
    <source>
        <dbReference type="ARBA" id="ARBA00022670"/>
    </source>
</evidence>
<proteinExistence type="inferred from homology"/>
<feature type="domain" description="Peptidase S8/S53" evidence="7">
    <location>
        <begin position="9"/>
        <end position="70"/>
    </location>
</feature>
<dbReference type="Pfam" id="PF17766">
    <property type="entry name" value="fn3_6"/>
    <property type="match status" value="1"/>
</dbReference>
<dbReference type="SUPFAM" id="SSF52743">
    <property type="entry name" value="Subtilisin-like"/>
    <property type="match status" value="1"/>
</dbReference>
<dbReference type="PANTHER" id="PTHR10795">
    <property type="entry name" value="PROPROTEIN CONVERTASE SUBTILISIN/KEXIN"/>
    <property type="match status" value="1"/>
</dbReference>
<evidence type="ECO:0000256" key="1">
    <source>
        <dbReference type="ARBA" id="ARBA00004613"/>
    </source>
</evidence>
<dbReference type="InterPro" id="IPR041469">
    <property type="entry name" value="Subtilisin-like_FN3"/>
</dbReference>
<evidence type="ECO:0000256" key="6">
    <source>
        <dbReference type="ARBA" id="ARBA00022825"/>
    </source>
</evidence>
<keyword evidence="4" id="KW-0732">Signal</keyword>